<evidence type="ECO:0000313" key="1">
    <source>
        <dbReference type="EMBL" id="CAJ0593387.1"/>
    </source>
</evidence>
<name>A0AA36DUT7_CYLNA</name>
<accession>A0AA36DUT7</accession>
<gene>
    <name evidence="1" type="ORF">CYNAS_LOCUS5370</name>
</gene>
<dbReference type="Proteomes" id="UP001176961">
    <property type="component" value="Unassembled WGS sequence"/>
</dbReference>
<comment type="caution">
    <text evidence="1">The sequence shown here is derived from an EMBL/GenBank/DDBJ whole genome shotgun (WGS) entry which is preliminary data.</text>
</comment>
<proteinExistence type="predicted"/>
<sequence length="126" mass="14493">MTEEESVSRGNIEEFLCFTSFQICDFGFARVTDPQTDHAGFLIEYHKVVSSPRNHAELKRLHKVHRRVLAGLHSCRNVESSALPRQTLPQSVELHPRYGLLVAILGSYLTIHCRLSELDHDSEFYR</sequence>
<evidence type="ECO:0000313" key="2">
    <source>
        <dbReference type="Proteomes" id="UP001176961"/>
    </source>
</evidence>
<dbReference type="AlphaFoldDB" id="A0AA36DUT7"/>
<keyword evidence="2" id="KW-1185">Reference proteome</keyword>
<organism evidence="1 2">
    <name type="scientific">Cylicocyclus nassatus</name>
    <name type="common">Nematode worm</name>
    <dbReference type="NCBI Taxonomy" id="53992"/>
    <lineage>
        <taxon>Eukaryota</taxon>
        <taxon>Metazoa</taxon>
        <taxon>Ecdysozoa</taxon>
        <taxon>Nematoda</taxon>
        <taxon>Chromadorea</taxon>
        <taxon>Rhabditida</taxon>
        <taxon>Rhabditina</taxon>
        <taxon>Rhabditomorpha</taxon>
        <taxon>Strongyloidea</taxon>
        <taxon>Strongylidae</taxon>
        <taxon>Cylicocyclus</taxon>
    </lineage>
</organism>
<dbReference type="EMBL" id="CATQJL010000112">
    <property type="protein sequence ID" value="CAJ0593387.1"/>
    <property type="molecule type" value="Genomic_DNA"/>
</dbReference>
<reference evidence="1" key="1">
    <citation type="submission" date="2023-07" db="EMBL/GenBank/DDBJ databases">
        <authorList>
            <consortium name="CYATHOMIX"/>
        </authorList>
    </citation>
    <scope>NUCLEOTIDE SEQUENCE</scope>
    <source>
        <strain evidence="1">N/A</strain>
    </source>
</reference>
<protein>
    <submittedName>
        <fullName evidence="1">Uncharacterized protein</fullName>
    </submittedName>
</protein>